<dbReference type="Proteomes" id="UP001143545">
    <property type="component" value="Unassembled WGS sequence"/>
</dbReference>
<organism evidence="1 2">
    <name type="scientific">Neptunitalea chrysea</name>
    <dbReference type="NCBI Taxonomy" id="1647581"/>
    <lineage>
        <taxon>Bacteria</taxon>
        <taxon>Pseudomonadati</taxon>
        <taxon>Bacteroidota</taxon>
        <taxon>Flavobacteriia</taxon>
        <taxon>Flavobacteriales</taxon>
        <taxon>Flavobacteriaceae</taxon>
        <taxon>Neptunitalea</taxon>
    </lineage>
</organism>
<proteinExistence type="predicted"/>
<evidence type="ECO:0000313" key="1">
    <source>
        <dbReference type="EMBL" id="GLB53505.1"/>
    </source>
</evidence>
<dbReference type="AlphaFoldDB" id="A0A9W6B887"/>
<evidence type="ECO:0000313" key="2">
    <source>
        <dbReference type="Proteomes" id="UP001143545"/>
    </source>
</evidence>
<sequence>MKVLQVCGLLDASLTTVDVKTMLPDLKSGGSYVYEDFYNLSVSNGINTYYVLLGVLKVTGETVGKLNQYCTDKIDLKSVSGNKIDYIKDVSDPLGVGISLKGITPATDVYMISLHEDNFDINEGGLTTLSTIRTNILTNIESNDFASMVYPKDGSGGPLRTGGCTF</sequence>
<name>A0A9W6B887_9FLAO</name>
<reference evidence="1" key="1">
    <citation type="submission" date="2022-07" db="EMBL/GenBank/DDBJ databases">
        <title>Taxonomy of Novel Oxalotrophic and Methylotrophic Bacteria.</title>
        <authorList>
            <person name="Sahin N."/>
            <person name="Tani A."/>
        </authorList>
    </citation>
    <scope>NUCLEOTIDE SEQUENCE</scope>
    <source>
        <strain evidence="1">AM327</strain>
    </source>
</reference>
<protein>
    <submittedName>
        <fullName evidence="1">Uncharacterized protein</fullName>
    </submittedName>
</protein>
<dbReference type="RefSeq" id="WP_281755505.1">
    <property type="nucleotide sequence ID" value="NZ_BRVP01000018.1"/>
</dbReference>
<comment type="caution">
    <text evidence="1">The sequence shown here is derived from an EMBL/GenBank/DDBJ whole genome shotgun (WGS) entry which is preliminary data.</text>
</comment>
<dbReference type="EMBL" id="BRVP01000018">
    <property type="protein sequence ID" value="GLB53505.1"/>
    <property type="molecule type" value="Genomic_DNA"/>
</dbReference>
<keyword evidence="2" id="KW-1185">Reference proteome</keyword>
<gene>
    <name evidence="1" type="ORF">NBRC110019_25460</name>
</gene>
<accession>A0A9W6B887</accession>